<dbReference type="AlphaFoldDB" id="A0A9W8CGR0"/>
<accession>A0A9W8CGR0</accession>
<keyword evidence="4" id="KW-1185">Reference proteome</keyword>
<dbReference type="SUPFAM" id="SSF81383">
    <property type="entry name" value="F-box domain"/>
    <property type="match status" value="1"/>
</dbReference>
<dbReference type="InterPro" id="IPR053772">
    <property type="entry name" value="At1g61320/At1g61330-like"/>
</dbReference>
<feature type="domain" description="At1g61320/AtMIF1 LRR" evidence="2">
    <location>
        <begin position="107"/>
        <end position="505"/>
    </location>
</feature>
<dbReference type="PANTHER" id="PTHR34145">
    <property type="entry name" value="OS02G0105600 PROTEIN"/>
    <property type="match status" value="1"/>
</dbReference>
<dbReference type="Pfam" id="PF23622">
    <property type="entry name" value="LRR_At1g61320_AtMIF1"/>
    <property type="match status" value="1"/>
</dbReference>
<evidence type="ECO:0000313" key="3">
    <source>
        <dbReference type="EMBL" id="KAJ1257006.1"/>
    </source>
</evidence>
<evidence type="ECO:0008006" key="5">
    <source>
        <dbReference type="Google" id="ProtNLM"/>
    </source>
</evidence>
<evidence type="ECO:0000313" key="4">
    <source>
        <dbReference type="Proteomes" id="UP001164776"/>
    </source>
</evidence>
<dbReference type="InterPro" id="IPR055357">
    <property type="entry name" value="LRR_At1g61320_AtMIF1"/>
</dbReference>
<dbReference type="Gene3D" id="3.80.10.10">
    <property type="entry name" value="Ribonuclease Inhibitor"/>
    <property type="match status" value="1"/>
</dbReference>
<gene>
    <name evidence="3" type="ORF">BS78_K237900</name>
</gene>
<protein>
    <recommendedName>
        <fullName evidence="5">F-box domain-containing protein</fullName>
    </recommendedName>
</protein>
<dbReference type="Pfam" id="PF00646">
    <property type="entry name" value="F-box"/>
    <property type="match status" value="1"/>
</dbReference>
<organism evidence="3 4">
    <name type="scientific">Paspalum vaginatum</name>
    <name type="common">seashore paspalum</name>
    <dbReference type="NCBI Taxonomy" id="158149"/>
    <lineage>
        <taxon>Eukaryota</taxon>
        <taxon>Viridiplantae</taxon>
        <taxon>Streptophyta</taxon>
        <taxon>Embryophyta</taxon>
        <taxon>Tracheophyta</taxon>
        <taxon>Spermatophyta</taxon>
        <taxon>Magnoliopsida</taxon>
        <taxon>Liliopsida</taxon>
        <taxon>Poales</taxon>
        <taxon>Poaceae</taxon>
        <taxon>PACMAD clade</taxon>
        <taxon>Panicoideae</taxon>
        <taxon>Andropogonodae</taxon>
        <taxon>Paspaleae</taxon>
        <taxon>Paspalinae</taxon>
        <taxon>Paspalum</taxon>
    </lineage>
</organism>
<dbReference type="InterPro" id="IPR001810">
    <property type="entry name" value="F-box_dom"/>
</dbReference>
<name>A0A9W8CGR0_9POAL</name>
<dbReference type="OrthoDB" id="613853at2759"/>
<dbReference type="InterPro" id="IPR032675">
    <property type="entry name" value="LRR_dom_sf"/>
</dbReference>
<comment type="caution">
    <text evidence="3">The sequence shown here is derived from an EMBL/GenBank/DDBJ whole genome shotgun (WGS) entry which is preliminary data.</text>
</comment>
<sequence length="509" mass="56937">MTYLISRRHINLIGSSNRGITMSEGDDSHCVETMGLQVQLPEDILHQIHSLMPIRDASQAACVSHGFLRSWKSFPNLIISIDSLGVKENASNDDETTRNFIERVDHIMRNHTGKGVKKLLINTYPCSSLDPSYVDRWLQGAITPGINEFDLSMFKRAGDFPGSHGDIDYNFPCSFLFCEMKSSIQSFLLAKCSFHPEAQVGYMNCLTNLCLDWVRITGEELYSFLSSACALVRCTLSDCNDIVCLKMPSLLQKLDALSVIGCDKLEMIDSNAPNLSSLFYYGNPIYISLGDALQLRKLSFHCCHSLDTLFYASTKLPFIVPNVQTLVLSTLDETVNTPIASGKFLQLKYLDIKVSSPRISPDYDFCSLVSFLDASPALESLIVRIALPAIRQDSVIDDDWSGYQHPQGLQKQCYDNLKNVMITGFCSAKSMIELTIHIIEKAKALESLTLDTTRGHDRRFTRIDACLRMYKEALVEAEKARIAIQRYVKGRVPPAVNLNVISPCSKCVC</sequence>
<evidence type="ECO:0000259" key="2">
    <source>
        <dbReference type="Pfam" id="PF23622"/>
    </source>
</evidence>
<dbReference type="Proteomes" id="UP001164776">
    <property type="component" value="Unassembled WGS sequence"/>
</dbReference>
<proteinExistence type="predicted"/>
<evidence type="ECO:0000259" key="1">
    <source>
        <dbReference type="Pfam" id="PF00646"/>
    </source>
</evidence>
<dbReference type="EMBL" id="MU629447">
    <property type="protein sequence ID" value="KAJ1257006.1"/>
    <property type="molecule type" value="Genomic_DNA"/>
</dbReference>
<reference evidence="3 4" key="1">
    <citation type="submission" date="2022-10" db="EMBL/GenBank/DDBJ databases">
        <title>WGS assembly of Paspalum vaginatum 540-79.</title>
        <authorList>
            <person name="Sun G."/>
            <person name="Wase N."/>
            <person name="Shu S."/>
            <person name="Jenkins J."/>
            <person name="Zhou B."/>
            <person name="Torres-Rodriguez J."/>
            <person name="Chen C."/>
            <person name="Sandor L."/>
            <person name="Plott C."/>
            <person name="Yoshinga Y."/>
            <person name="Daum C."/>
            <person name="Qi P."/>
            <person name="Barry K."/>
            <person name="Lipzen A."/>
            <person name="Berry L."/>
            <person name="Pedersen C."/>
            <person name="Gottilla T."/>
            <person name="Foltz A."/>
            <person name="Yu H."/>
            <person name="O'Malley R."/>
            <person name="Zhang C."/>
            <person name="Devos K."/>
            <person name="Sigmon B."/>
            <person name="Yu B."/>
            <person name="Obata T."/>
            <person name="Schmutz J."/>
            <person name="Schnable J."/>
        </authorList>
    </citation>
    <scope>NUCLEOTIDE SEQUENCE [LARGE SCALE GENOMIC DNA]</scope>
    <source>
        <strain evidence="4">cv. 540-79</strain>
    </source>
</reference>
<feature type="domain" description="F-box" evidence="1">
    <location>
        <begin position="39"/>
        <end position="76"/>
    </location>
</feature>
<dbReference type="InterPro" id="IPR036047">
    <property type="entry name" value="F-box-like_dom_sf"/>
</dbReference>
<dbReference type="PANTHER" id="PTHR34145:SF14">
    <property type="entry name" value="EXPRESSED PROTEIN"/>
    <property type="match status" value="1"/>
</dbReference>
<dbReference type="SUPFAM" id="SSF52058">
    <property type="entry name" value="L domain-like"/>
    <property type="match status" value="1"/>
</dbReference>